<dbReference type="EMBL" id="JAVDPY010000002">
    <property type="protein sequence ID" value="MDR6333143.1"/>
    <property type="molecule type" value="Genomic_DNA"/>
</dbReference>
<comment type="similarity">
    <text evidence="2">Belongs to the NAD(P)-dependent epimerase/dehydratase family.</text>
</comment>
<dbReference type="SUPFAM" id="SSF51735">
    <property type="entry name" value="NAD(P)-binding Rossmann-fold domains"/>
    <property type="match status" value="1"/>
</dbReference>
<dbReference type="CDD" id="cd08946">
    <property type="entry name" value="SDR_e"/>
    <property type="match status" value="1"/>
</dbReference>
<evidence type="ECO:0000313" key="6">
    <source>
        <dbReference type="Proteomes" id="UP001144397"/>
    </source>
</evidence>
<dbReference type="InterPro" id="IPR001509">
    <property type="entry name" value="Epimerase_deHydtase"/>
</dbReference>
<comment type="pathway">
    <text evidence="1">Bacterial outer membrane biogenesis; LPS O-antigen biosynthesis.</text>
</comment>
<dbReference type="AlphaFoldDB" id="A0A9W6FIB1"/>
<evidence type="ECO:0000313" key="4">
    <source>
        <dbReference type="EMBL" id="GLI21419.1"/>
    </source>
</evidence>
<accession>A0A9W6FIB1</accession>
<dbReference type="Proteomes" id="UP001144397">
    <property type="component" value="Unassembled WGS sequence"/>
</dbReference>
<evidence type="ECO:0000256" key="2">
    <source>
        <dbReference type="ARBA" id="ARBA00007637"/>
    </source>
</evidence>
<comment type="caution">
    <text evidence="4">The sequence shown here is derived from an EMBL/GenBank/DDBJ whole genome shotgun (WGS) entry which is preliminary data.</text>
</comment>
<feature type="domain" description="NAD-dependent epimerase/dehydratase" evidence="3">
    <location>
        <begin position="3"/>
        <end position="238"/>
    </location>
</feature>
<evidence type="ECO:0000259" key="3">
    <source>
        <dbReference type="Pfam" id="PF01370"/>
    </source>
</evidence>
<reference evidence="4" key="1">
    <citation type="submission" date="2022-12" db="EMBL/GenBank/DDBJ databases">
        <title>Reference genome sequencing for broad-spectrum identification of bacterial and archaeal isolates by mass spectrometry.</title>
        <authorList>
            <person name="Sekiguchi Y."/>
            <person name="Tourlousse D.M."/>
        </authorList>
    </citation>
    <scope>NUCLEOTIDE SEQUENCE</scope>
    <source>
        <strain evidence="4">301</strain>
    </source>
</reference>
<dbReference type="Pfam" id="PF01370">
    <property type="entry name" value="Epimerase"/>
    <property type="match status" value="1"/>
</dbReference>
<name>A0A9W6FIB1_XANFL</name>
<protein>
    <submittedName>
        <fullName evidence="4">NAD dependent epimerase/dehydratase</fullName>
    </submittedName>
    <submittedName>
        <fullName evidence="5">Nucleoside-diphosphate-sugar epimerase</fullName>
    </submittedName>
</protein>
<reference evidence="5 7" key="2">
    <citation type="submission" date="2023-07" db="EMBL/GenBank/DDBJ databases">
        <title>Genomic Encyclopedia of Type Strains, Phase IV (KMG-IV): sequencing the most valuable type-strain genomes for metagenomic binning, comparative biology and taxonomic classification.</title>
        <authorList>
            <person name="Goeker M."/>
        </authorList>
    </citation>
    <scope>NUCLEOTIDE SEQUENCE [LARGE SCALE GENOMIC DNA]</scope>
    <source>
        <strain evidence="5 7">DSM 338</strain>
    </source>
</reference>
<sequence length="327" mass="34486">MTIMITGGSGFVGLNITSALLARGETVVLFGPAPPPPAAAAHLASLPGRVVTVAGDVCARAAVVDALNTHGVTRIVHGAAITAGIDRESRAARTIAEVNLGGTIDVLEAALACGIRRVVQLGTGSVYGPVPAGVEALDESFPPVPESLYGITKYAAERVAVRYRRTRGLDVVVGRLGVVFGRWEYNTGVRDTLSVPLQLLQRAAAGETAVFRPGLPDDWVYAADIADAVAALLDAPAPAHDVYHLATGRRWSLLDWCARLKEALSGFTYEMTDDAARHNVGTAAPLARPPFRVERLADDIGFRARFGPAEAFADYLAWYREAPPAAA</sequence>
<dbReference type="PANTHER" id="PTHR43000">
    <property type="entry name" value="DTDP-D-GLUCOSE 4,6-DEHYDRATASE-RELATED"/>
    <property type="match status" value="1"/>
</dbReference>
<dbReference type="InterPro" id="IPR036291">
    <property type="entry name" value="NAD(P)-bd_dom_sf"/>
</dbReference>
<dbReference type="GeneID" id="95761886"/>
<keyword evidence="7" id="KW-1185">Reference proteome</keyword>
<dbReference type="EMBL" id="BSDO01000001">
    <property type="protein sequence ID" value="GLI21419.1"/>
    <property type="molecule type" value="Genomic_DNA"/>
</dbReference>
<dbReference type="Proteomes" id="UP001245370">
    <property type="component" value="Unassembled WGS sequence"/>
</dbReference>
<organism evidence="4 6">
    <name type="scientific">Xanthobacter flavus</name>
    <dbReference type="NCBI Taxonomy" id="281"/>
    <lineage>
        <taxon>Bacteria</taxon>
        <taxon>Pseudomonadati</taxon>
        <taxon>Pseudomonadota</taxon>
        <taxon>Alphaproteobacteria</taxon>
        <taxon>Hyphomicrobiales</taxon>
        <taxon>Xanthobacteraceae</taxon>
        <taxon>Xanthobacter</taxon>
    </lineage>
</organism>
<dbReference type="Gene3D" id="3.40.50.720">
    <property type="entry name" value="NAD(P)-binding Rossmann-like Domain"/>
    <property type="match status" value="1"/>
</dbReference>
<evidence type="ECO:0000313" key="5">
    <source>
        <dbReference type="EMBL" id="MDR6333143.1"/>
    </source>
</evidence>
<dbReference type="RefSeq" id="WP_281805978.1">
    <property type="nucleotide sequence ID" value="NZ_BSDO01000001.1"/>
</dbReference>
<evidence type="ECO:0000313" key="7">
    <source>
        <dbReference type="Proteomes" id="UP001245370"/>
    </source>
</evidence>
<gene>
    <name evidence="5" type="ORF">GGQ86_001607</name>
    <name evidence="4" type="ORF">XFLAVUS301_10930</name>
</gene>
<proteinExistence type="inferred from homology"/>
<evidence type="ECO:0000256" key="1">
    <source>
        <dbReference type="ARBA" id="ARBA00005125"/>
    </source>
</evidence>